<dbReference type="GO" id="GO:0003677">
    <property type="term" value="F:DNA binding"/>
    <property type="evidence" value="ECO:0007669"/>
    <property type="project" value="UniProtKB-KW"/>
</dbReference>
<keyword evidence="3" id="KW-0804">Transcription</keyword>
<organism evidence="6 7">
    <name type="scientific">Siculibacillus lacustris</name>
    <dbReference type="NCBI Taxonomy" id="1549641"/>
    <lineage>
        <taxon>Bacteria</taxon>
        <taxon>Pseudomonadati</taxon>
        <taxon>Pseudomonadota</taxon>
        <taxon>Alphaproteobacteria</taxon>
        <taxon>Hyphomicrobiales</taxon>
        <taxon>Ancalomicrobiaceae</taxon>
        <taxon>Siculibacillus</taxon>
    </lineage>
</organism>
<feature type="region of interest" description="Disordered" evidence="4">
    <location>
        <begin position="1"/>
        <end position="23"/>
    </location>
</feature>
<evidence type="ECO:0000256" key="2">
    <source>
        <dbReference type="ARBA" id="ARBA00023125"/>
    </source>
</evidence>
<dbReference type="InterPro" id="IPR000524">
    <property type="entry name" value="Tscrpt_reg_HTH_GntR"/>
</dbReference>
<evidence type="ECO:0000256" key="3">
    <source>
        <dbReference type="ARBA" id="ARBA00023163"/>
    </source>
</evidence>
<reference evidence="6 7" key="1">
    <citation type="submission" date="2019-02" db="EMBL/GenBank/DDBJ databases">
        <title>Siculibacillus lacustris gen. nov., sp. nov., a new rosette-forming bacterium isolated from a freshwater crater lake (Lake St. Ana, Romania).</title>
        <authorList>
            <person name="Felfoldi T."/>
            <person name="Marton Z."/>
            <person name="Szabo A."/>
            <person name="Mentes A."/>
            <person name="Boka K."/>
            <person name="Marialigeti K."/>
            <person name="Mathe I."/>
            <person name="Koncz M."/>
            <person name="Schumann P."/>
            <person name="Toth E."/>
        </authorList>
    </citation>
    <scope>NUCLEOTIDE SEQUENCE [LARGE SCALE GENOMIC DNA]</scope>
    <source>
        <strain evidence="6 7">SA-279</strain>
    </source>
</reference>
<dbReference type="Proteomes" id="UP000292781">
    <property type="component" value="Unassembled WGS sequence"/>
</dbReference>
<feature type="domain" description="HTH gntR-type" evidence="5">
    <location>
        <begin position="36"/>
        <end position="103"/>
    </location>
</feature>
<keyword evidence="7" id="KW-1185">Reference proteome</keyword>
<evidence type="ECO:0000313" key="6">
    <source>
        <dbReference type="EMBL" id="TBW41318.1"/>
    </source>
</evidence>
<dbReference type="AlphaFoldDB" id="A0A4Q9VZN2"/>
<dbReference type="PANTHER" id="PTHR43537">
    <property type="entry name" value="TRANSCRIPTIONAL REGULATOR, GNTR FAMILY"/>
    <property type="match status" value="1"/>
</dbReference>
<dbReference type="InterPro" id="IPR036390">
    <property type="entry name" value="WH_DNA-bd_sf"/>
</dbReference>
<dbReference type="SMART" id="SM00345">
    <property type="entry name" value="HTH_GNTR"/>
    <property type="match status" value="1"/>
</dbReference>
<dbReference type="RefSeq" id="WP_131304970.1">
    <property type="nucleotide sequence ID" value="NZ_SJFN01000001.1"/>
</dbReference>
<evidence type="ECO:0000256" key="4">
    <source>
        <dbReference type="SAM" id="MobiDB-lite"/>
    </source>
</evidence>
<dbReference type="Gene3D" id="1.20.120.530">
    <property type="entry name" value="GntR ligand-binding domain-like"/>
    <property type="match status" value="1"/>
</dbReference>
<gene>
    <name evidence="6" type="ORF">EYW49_00920</name>
</gene>
<sequence>MKLDQPKAPEAGRSAQATRVAAGRTAVRDGSELRGASTSALIYQALRTDIVSLRRMPGDPIVEKDIGAQFGVSRTPVREAILRLAAEKLIEIVPQFGTFVARIPLDVLPEALVIRKALENVTVRAAAERATRAQITALRANLHQQRDAIAVGDLDTFRGVDDAFHAAIAEAAGFPGIWPVVQSVKIQVDRYCHLTLPKPGRMARLVREHTAICKAIADHDPDRAAEKLVEHVDGIMTDVDVPQNIGELVLPR</sequence>
<evidence type="ECO:0000313" key="7">
    <source>
        <dbReference type="Proteomes" id="UP000292781"/>
    </source>
</evidence>
<dbReference type="PANTHER" id="PTHR43537:SF45">
    <property type="entry name" value="GNTR FAMILY REGULATORY PROTEIN"/>
    <property type="match status" value="1"/>
</dbReference>
<comment type="caution">
    <text evidence="6">The sequence shown here is derived from an EMBL/GenBank/DDBJ whole genome shotgun (WGS) entry which is preliminary data.</text>
</comment>
<dbReference type="SUPFAM" id="SSF46785">
    <property type="entry name" value="Winged helix' DNA-binding domain"/>
    <property type="match status" value="1"/>
</dbReference>
<dbReference type="GO" id="GO:0003700">
    <property type="term" value="F:DNA-binding transcription factor activity"/>
    <property type="evidence" value="ECO:0007669"/>
    <property type="project" value="InterPro"/>
</dbReference>
<dbReference type="InterPro" id="IPR008920">
    <property type="entry name" value="TF_FadR/GntR_C"/>
</dbReference>
<name>A0A4Q9VZN2_9HYPH</name>
<dbReference type="SMART" id="SM00895">
    <property type="entry name" value="FCD"/>
    <property type="match status" value="1"/>
</dbReference>
<keyword evidence="2" id="KW-0238">DNA-binding</keyword>
<dbReference type="SUPFAM" id="SSF48008">
    <property type="entry name" value="GntR ligand-binding domain-like"/>
    <property type="match status" value="1"/>
</dbReference>
<dbReference type="InterPro" id="IPR011711">
    <property type="entry name" value="GntR_C"/>
</dbReference>
<evidence type="ECO:0000259" key="5">
    <source>
        <dbReference type="PROSITE" id="PS50949"/>
    </source>
</evidence>
<dbReference type="PROSITE" id="PS50949">
    <property type="entry name" value="HTH_GNTR"/>
    <property type="match status" value="1"/>
</dbReference>
<dbReference type="Pfam" id="PF07729">
    <property type="entry name" value="FCD"/>
    <property type="match status" value="1"/>
</dbReference>
<dbReference type="EMBL" id="SJFN01000001">
    <property type="protein sequence ID" value="TBW41318.1"/>
    <property type="molecule type" value="Genomic_DNA"/>
</dbReference>
<keyword evidence="1" id="KW-0805">Transcription regulation</keyword>
<dbReference type="Pfam" id="PF00392">
    <property type="entry name" value="GntR"/>
    <property type="match status" value="1"/>
</dbReference>
<dbReference type="OrthoDB" id="9788098at2"/>
<protein>
    <submittedName>
        <fullName evidence="6">GntR family transcriptional regulator</fullName>
    </submittedName>
</protein>
<accession>A0A4Q9VZN2</accession>
<dbReference type="Gene3D" id="1.10.10.10">
    <property type="entry name" value="Winged helix-like DNA-binding domain superfamily/Winged helix DNA-binding domain"/>
    <property type="match status" value="1"/>
</dbReference>
<evidence type="ECO:0000256" key="1">
    <source>
        <dbReference type="ARBA" id="ARBA00023015"/>
    </source>
</evidence>
<proteinExistence type="predicted"/>
<dbReference type="InterPro" id="IPR036388">
    <property type="entry name" value="WH-like_DNA-bd_sf"/>
</dbReference>
<dbReference type="CDD" id="cd07377">
    <property type="entry name" value="WHTH_GntR"/>
    <property type="match status" value="1"/>
</dbReference>